<evidence type="ECO:0000256" key="2">
    <source>
        <dbReference type="ARBA" id="ARBA00023002"/>
    </source>
</evidence>
<dbReference type="PANTHER" id="PTHR24320:SF148">
    <property type="entry name" value="NAD(P)-BINDING ROSSMANN-FOLD SUPERFAMILY PROTEIN"/>
    <property type="match status" value="1"/>
</dbReference>
<accession>A0A1Q8CRA8</accession>
<dbReference type="GO" id="GO:0016491">
    <property type="term" value="F:oxidoreductase activity"/>
    <property type="evidence" value="ECO:0007669"/>
    <property type="project" value="UniProtKB-KW"/>
</dbReference>
<reference evidence="3 4" key="1">
    <citation type="submission" date="2016-12" db="EMBL/GenBank/DDBJ databases">
        <title>The draft genome sequence of Actinophytocola sp. 11-183.</title>
        <authorList>
            <person name="Wang W."/>
            <person name="Yuan L."/>
        </authorList>
    </citation>
    <scope>NUCLEOTIDE SEQUENCE [LARGE SCALE GENOMIC DNA]</scope>
    <source>
        <strain evidence="3 4">11-183</strain>
    </source>
</reference>
<dbReference type="Proteomes" id="UP000185596">
    <property type="component" value="Unassembled WGS sequence"/>
</dbReference>
<name>A0A1Q8CRA8_9PSEU</name>
<dbReference type="PRINTS" id="PR00081">
    <property type="entry name" value="GDHRDH"/>
</dbReference>
<proteinExistence type="inferred from homology"/>
<dbReference type="OrthoDB" id="3237043at2"/>
<protein>
    <submittedName>
        <fullName evidence="3">Retinol dehydrogenase</fullName>
    </submittedName>
</protein>
<evidence type="ECO:0000313" key="4">
    <source>
        <dbReference type="Proteomes" id="UP000185596"/>
    </source>
</evidence>
<comment type="similarity">
    <text evidence="1">Belongs to the short-chain dehydrogenases/reductases (SDR) family.</text>
</comment>
<dbReference type="Gene3D" id="3.40.50.720">
    <property type="entry name" value="NAD(P)-binding Rossmann-like Domain"/>
    <property type="match status" value="1"/>
</dbReference>
<dbReference type="InterPro" id="IPR036291">
    <property type="entry name" value="NAD(P)-bd_dom_sf"/>
</dbReference>
<evidence type="ECO:0000313" key="3">
    <source>
        <dbReference type="EMBL" id="OLF16882.1"/>
    </source>
</evidence>
<dbReference type="SUPFAM" id="SSF51735">
    <property type="entry name" value="NAD(P)-binding Rossmann-fold domains"/>
    <property type="match status" value="1"/>
</dbReference>
<dbReference type="EMBL" id="MSIE01000024">
    <property type="protein sequence ID" value="OLF16882.1"/>
    <property type="molecule type" value="Genomic_DNA"/>
</dbReference>
<keyword evidence="4" id="KW-1185">Reference proteome</keyword>
<sequence length="261" mass="28294">MRTAVVTGGNRGIGYAVAESLRDKGFRVVALVRDPTAADRVRDALGVDVVPGDLSSARTVAAAADALRTECPTIDVLVHNAGLWPTSPRHNEDGLELAFAVNHLAPFQLNLALEDRLRTVVQVSAGLYVKGRVDPDRTPTGKDFHRIRTYCDTKLANLLLLPLFARRWQDAGISVNAVHPGVIRTRLGDPGGPLGLVLRLVKRTWQPPEAGARPVVRLADPDGLTGRYFEVDEEKPGPADEDLAQRLWRQAVELTGARDAG</sequence>
<gene>
    <name evidence="3" type="ORF">BU204_14350</name>
</gene>
<dbReference type="STRING" id="1912961.BU204_14350"/>
<evidence type="ECO:0000256" key="1">
    <source>
        <dbReference type="ARBA" id="ARBA00006484"/>
    </source>
</evidence>
<dbReference type="PANTHER" id="PTHR24320">
    <property type="entry name" value="RETINOL DEHYDROGENASE"/>
    <property type="match status" value="1"/>
</dbReference>
<comment type="caution">
    <text evidence="3">The sequence shown here is derived from an EMBL/GenBank/DDBJ whole genome shotgun (WGS) entry which is preliminary data.</text>
</comment>
<dbReference type="InterPro" id="IPR002347">
    <property type="entry name" value="SDR_fam"/>
</dbReference>
<dbReference type="RefSeq" id="WP_075126155.1">
    <property type="nucleotide sequence ID" value="NZ_MSIE01000024.1"/>
</dbReference>
<dbReference type="Pfam" id="PF00106">
    <property type="entry name" value="adh_short"/>
    <property type="match status" value="1"/>
</dbReference>
<keyword evidence="2" id="KW-0560">Oxidoreductase</keyword>
<organism evidence="3 4">
    <name type="scientific">Actinophytocola xanthii</name>
    <dbReference type="NCBI Taxonomy" id="1912961"/>
    <lineage>
        <taxon>Bacteria</taxon>
        <taxon>Bacillati</taxon>
        <taxon>Actinomycetota</taxon>
        <taxon>Actinomycetes</taxon>
        <taxon>Pseudonocardiales</taxon>
        <taxon>Pseudonocardiaceae</taxon>
    </lineage>
</organism>
<dbReference type="AlphaFoldDB" id="A0A1Q8CRA8"/>